<sequence length="447" mass="49607">MTRLLHQLPRELHLLRPFRPLPLRRLYTTTTTTTTNTTLPPPLAAAPIVPSPLSPKTTDAITHLSSLPHRRPTLSDLVRFGPPPLTTPQLLASARLTRELIPRRLARRILALRNLPYIIVTNPHINSIFQNYVHSFEALSSLPSGDYPRNLDEESEFAQVLGGIVRTHNNTIPILAKGFQECGSQFMRAEEITAFLERHLRARIGTRLLAEQHLALHAATFEAGSPAELTPGVNPDHFIGIIDTRLSPTTILRRSEAFVAEICELRYGDRPRLEIDGEVEGRCAYIPMHMEYIFTELLKNSFRASIESALAQQRMNAGLGIVGRAAELEIPVVKATIALAEGGKWITIRIRDRGGGISPSDLREVWNYSFTTFNQDTGEQEDFNELVNGALGGSSIAGLGYGLPLSRAYAEYFGGSMELQSAFGWGTDVYLKLKGLVEPEGGYERQI</sequence>
<keyword evidence="9 10" id="KW-0496">Mitochondrion</keyword>
<dbReference type="OrthoDB" id="3264224at2759"/>
<gene>
    <name evidence="12" type="ORF">BJ508DRAFT_237567</name>
</gene>
<proteinExistence type="inferred from homology"/>
<dbReference type="Proteomes" id="UP000275078">
    <property type="component" value="Unassembled WGS sequence"/>
</dbReference>
<dbReference type="GO" id="GO:0010906">
    <property type="term" value="P:regulation of glucose metabolic process"/>
    <property type="evidence" value="ECO:0007669"/>
    <property type="project" value="TreeGrafter"/>
</dbReference>
<dbReference type="SMART" id="SM00387">
    <property type="entry name" value="HATPase_c"/>
    <property type="match status" value="1"/>
</dbReference>
<evidence type="ECO:0000313" key="13">
    <source>
        <dbReference type="Proteomes" id="UP000275078"/>
    </source>
</evidence>
<keyword evidence="6 10" id="KW-0418">Kinase</keyword>
<evidence type="ECO:0000256" key="10">
    <source>
        <dbReference type="RuleBase" id="RU366032"/>
    </source>
</evidence>
<dbReference type="STRING" id="1160509.A0A3N4IBG9"/>
<evidence type="ECO:0000259" key="11">
    <source>
        <dbReference type="PROSITE" id="PS50109"/>
    </source>
</evidence>
<dbReference type="SUPFAM" id="SSF55874">
    <property type="entry name" value="ATPase domain of HSP90 chaperone/DNA topoisomerase II/histidine kinase"/>
    <property type="match status" value="1"/>
</dbReference>
<dbReference type="GO" id="GO:0004740">
    <property type="term" value="F:pyruvate dehydrogenase (acetyl-transferring) kinase activity"/>
    <property type="evidence" value="ECO:0007669"/>
    <property type="project" value="TreeGrafter"/>
</dbReference>
<dbReference type="InterPro" id="IPR039028">
    <property type="entry name" value="BCKD/PDK"/>
</dbReference>
<dbReference type="PANTHER" id="PTHR11947">
    <property type="entry name" value="PYRUVATE DEHYDROGENASE KINASE"/>
    <property type="match status" value="1"/>
</dbReference>
<accession>A0A3N4IBG9</accession>
<keyword evidence="13" id="KW-1185">Reference proteome</keyword>
<dbReference type="AlphaFoldDB" id="A0A3N4IBG9"/>
<evidence type="ECO:0000256" key="2">
    <source>
        <dbReference type="ARBA" id="ARBA00006155"/>
    </source>
</evidence>
<keyword evidence="5 10" id="KW-0547">Nucleotide-binding</keyword>
<name>A0A3N4IBG9_ASCIM</name>
<evidence type="ECO:0000256" key="4">
    <source>
        <dbReference type="ARBA" id="ARBA00022679"/>
    </source>
</evidence>
<keyword evidence="3" id="KW-0597">Phosphoprotein</keyword>
<evidence type="ECO:0000256" key="9">
    <source>
        <dbReference type="ARBA" id="ARBA00023128"/>
    </source>
</evidence>
<dbReference type="Pfam" id="PF10436">
    <property type="entry name" value="BCDHK_Adom3"/>
    <property type="match status" value="1"/>
</dbReference>
<evidence type="ECO:0000256" key="5">
    <source>
        <dbReference type="ARBA" id="ARBA00022741"/>
    </source>
</evidence>
<dbReference type="Gene3D" id="1.20.140.20">
    <property type="entry name" value="Alpha-ketoacid/pyruvate dehydrogenase kinase, N-terminal domain"/>
    <property type="match status" value="1"/>
</dbReference>
<evidence type="ECO:0000256" key="3">
    <source>
        <dbReference type="ARBA" id="ARBA00022553"/>
    </source>
</evidence>
<dbReference type="Gene3D" id="3.30.565.10">
    <property type="entry name" value="Histidine kinase-like ATPase, C-terminal domain"/>
    <property type="match status" value="1"/>
</dbReference>
<keyword evidence="7 10" id="KW-0067">ATP-binding</keyword>
<dbReference type="EC" id="2.7.11.-" evidence="10"/>
<organism evidence="12 13">
    <name type="scientific">Ascobolus immersus RN42</name>
    <dbReference type="NCBI Taxonomy" id="1160509"/>
    <lineage>
        <taxon>Eukaryota</taxon>
        <taxon>Fungi</taxon>
        <taxon>Dikarya</taxon>
        <taxon>Ascomycota</taxon>
        <taxon>Pezizomycotina</taxon>
        <taxon>Pezizomycetes</taxon>
        <taxon>Pezizales</taxon>
        <taxon>Ascobolaceae</taxon>
        <taxon>Ascobolus</taxon>
    </lineage>
</organism>
<protein>
    <recommendedName>
        <fullName evidence="10">Protein-serine/threonine kinase</fullName>
        <ecNumber evidence="10">2.7.11.-</ecNumber>
    </recommendedName>
</protein>
<dbReference type="Pfam" id="PF02518">
    <property type="entry name" value="HATPase_c"/>
    <property type="match status" value="1"/>
</dbReference>
<dbReference type="PANTHER" id="PTHR11947:SF20">
    <property type="entry name" value="[3-METHYL-2-OXOBUTANOATE DEHYDROGENASE [LIPOAMIDE]] KINASE, MITOCHONDRIAL"/>
    <property type="match status" value="1"/>
</dbReference>
<dbReference type="GO" id="GO:0005759">
    <property type="term" value="C:mitochondrial matrix"/>
    <property type="evidence" value="ECO:0007669"/>
    <property type="project" value="UniProtKB-SubCell"/>
</dbReference>
<dbReference type="PROSITE" id="PS50109">
    <property type="entry name" value="HIS_KIN"/>
    <property type="match status" value="1"/>
</dbReference>
<reference evidence="12 13" key="1">
    <citation type="journal article" date="2018" name="Nat. Ecol. Evol.">
        <title>Pezizomycetes genomes reveal the molecular basis of ectomycorrhizal truffle lifestyle.</title>
        <authorList>
            <person name="Murat C."/>
            <person name="Payen T."/>
            <person name="Noel B."/>
            <person name="Kuo A."/>
            <person name="Morin E."/>
            <person name="Chen J."/>
            <person name="Kohler A."/>
            <person name="Krizsan K."/>
            <person name="Balestrini R."/>
            <person name="Da Silva C."/>
            <person name="Montanini B."/>
            <person name="Hainaut M."/>
            <person name="Levati E."/>
            <person name="Barry K.W."/>
            <person name="Belfiori B."/>
            <person name="Cichocki N."/>
            <person name="Clum A."/>
            <person name="Dockter R.B."/>
            <person name="Fauchery L."/>
            <person name="Guy J."/>
            <person name="Iotti M."/>
            <person name="Le Tacon F."/>
            <person name="Lindquist E.A."/>
            <person name="Lipzen A."/>
            <person name="Malagnac F."/>
            <person name="Mello A."/>
            <person name="Molinier V."/>
            <person name="Miyauchi S."/>
            <person name="Poulain J."/>
            <person name="Riccioni C."/>
            <person name="Rubini A."/>
            <person name="Sitrit Y."/>
            <person name="Splivallo R."/>
            <person name="Traeger S."/>
            <person name="Wang M."/>
            <person name="Zifcakova L."/>
            <person name="Wipf D."/>
            <person name="Zambonelli A."/>
            <person name="Paolocci F."/>
            <person name="Nowrousian M."/>
            <person name="Ottonello S."/>
            <person name="Baldrian P."/>
            <person name="Spatafora J.W."/>
            <person name="Henrissat B."/>
            <person name="Nagy L.G."/>
            <person name="Aury J.M."/>
            <person name="Wincker P."/>
            <person name="Grigoriev I.V."/>
            <person name="Bonfante P."/>
            <person name="Martin F.M."/>
        </authorList>
    </citation>
    <scope>NUCLEOTIDE SEQUENCE [LARGE SCALE GENOMIC DNA]</scope>
    <source>
        <strain evidence="12 13">RN42</strain>
    </source>
</reference>
<keyword evidence="8" id="KW-0809">Transit peptide</keyword>
<dbReference type="InterPro" id="IPR018955">
    <property type="entry name" value="BCDHK/PDK_N"/>
</dbReference>
<feature type="domain" description="Histidine kinase" evidence="11">
    <location>
        <begin position="287"/>
        <end position="437"/>
    </location>
</feature>
<dbReference type="PRINTS" id="PR00344">
    <property type="entry name" value="BCTRLSENSOR"/>
</dbReference>
<dbReference type="InterPro" id="IPR004358">
    <property type="entry name" value="Sig_transdc_His_kin-like_C"/>
</dbReference>
<dbReference type="GO" id="GO:0005524">
    <property type="term" value="F:ATP binding"/>
    <property type="evidence" value="ECO:0007669"/>
    <property type="project" value="UniProtKB-UniRule"/>
</dbReference>
<dbReference type="InterPro" id="IPR036890">
    <property type="entry name" value="HATPase_C_sf"/>
</dbReference>
<keyword evidence="4 10" id="KW-0808">Transferase</keyword>
<dbReference type="SUPFAM" id="SSF69012">
    <property type="entry name" value="alpha-ketoacid dehydrogenase kinase, N-terminal domain"/>
    <property type="match status" value="1"/>
</dbReference>
<evidence type="ECO:0000256" key="1">
    <source>
        <dbReference type="ARBA" id="ARBA00004305"/>
    </source>
</evidence>
<comment type="similarity">
    <text evidence="2 10">Belongs to the PDK/BCKDK protein kinase family.</text>
</comment>
<evidence type="ECO:0000313" key="12">
    <source>
        <dbReference type="EMBL" id="RPA82827.1"/>
    </source>
</evidence>
<dbReference type="EMBL" id="ML119668">
    <property type="protein sequence ID" value="RPA82827.1"/>
    <property type="molecule type" value="Genomic_DNA"/>
</dbReference>
<evidence type="ECO:0000256" key="6">
    <source>
        <dbReference type="ARBA" id="ARBA00022777"/>
    </source>
</evidence>
<dbReference type="InterPro" id="IPR036784">
    <property type="entry name" value="AK/P_DHK_N_sf"/>
</dbReference>
<evidence type="ECO:0000256" key="8">
    <source>
        <dbReference type="ARBA" id="ARBA00022946"/>
    </source>
</evidence>
<evidence type="ECO:0000256" key="7">
    <source>
        <dbReference type="ARBA" id="ARBA00022840"/>
    </source>
</evidence>
<dbReference type="InterPro" id="IPR005467">
    <property type="entry name" value="His_kinase_dom"/>
</dbReference>
<dbReference type="InterPro" id="IPR003594">
    <property type="entry name" value="HATPase_dom"/>
</dbReference>
<comment type="subcellular location">
    <subcellularLocation>
        <location evidence="1 10">Mitochondrion matrix</location>
    </subcellularLocation>
</comment>